<protein>
    <recommendedName>
        <fullName evidence="2">Interferon-related developmental regulator N-terminal domain-containing protein</fullName>
    </recommendedName>
</protein>
<comment type="similarity">
    <text evidence="1">Belongs to the IFRD family.</text>
</comment>
<dbReference type="SUPFAM" id="SSF48371">
    <property type="entry name" value="ARM repeat"/>
    <property type="match status" value="1"/>
</dbReference>
<dbReference type="InterPro" id="IPR039777">
    <property type="entry name" value="IFRD"/>
</dbReference>
<sequence>MDLFDSDDDTCSVSSFFSMRSERPRMDEVHVHKDLMLDQSLDALYEKRSSTREKALASIVEAFKSDMQHEFLQKNFATLLHQCLHCIKKGSTKESSLASHVIGLLALTVGLGDQAQEILEESVTLLSQALKSGREALKINSILECLAVITFVGGANAEQTERSMQIIWQMIHPKLVSNVVATKPSADVITTVVSSWAFLLTTVDRYTLGPKILQETVTYLSTLLENNDRSVRIAAGEALALLFEMGTLEKFDAEAKGSDNGSVEEGSVSEEALIKMHKLISKVTNQFRDLAAEAGGKGCAKKDLNTQRSLFKDLVEFLEGGVAPETSTKVGGASIQTSTWCQMIQLNYLKHFLGGGFIKHMQENEFLHDVFSFTPKKIRGHSTKSDEELVCF</sequence>
<evidence type="ECO:0000256" key="1">
    <source>
        <dbReference type="ARBA" id="ARBA00008828"/>
    </source>
</evidence>
<dbReference type="EMBL" id="CAKOAT010164043">
    <property type="protein sequence ID" value="CAH8349822.1"/>
    <property type="molecule type" value="Genomic_DNA"/>
</dbReference>
<dbReference type="AlphaFoldDB" id="A0ABC8K0W7"/>
<organism evidence="3 4">
    <name type="scientific">Eruca vesicaria subsp. sativa</name>
    <name type="common">Garden rocket</name>
    <name type="synonym">Eruca sativa</name>
    <dbReference type="NCBI Taxonomy" id="29727"/>
    <lineage>
        <taxon>Eukaryota</taxon>
        <taxon>Viridiplantae</taxon>
        <taxon>Streptophyta</taxon>
        <taxon>Embryophyta</taxon>
        <taxon>Tracheophyta</taxon>
        <taxon>Spermatophyta</taxon>
        <taxon>Magnoliopsida</taxon>
        <taxon>eudicotyledons</taxon>
        <taxon>Gunneridae</taxon>
        <taxon>Pentapetalae</taxon>
        <taxon>rosids</taxon>
        <taxon>malvids</taxon>
        <taxon>Brassicales</taxon>
        <taxon>Brassicaceae</taxon>
        <taxon>Brassiceae</taxon>
        <taxon>Eruca</taxon>
    </lineage>
</organism>
<gene>
    <name evidence="3" type="ORF">ERUC_LOCUS17770</name>
</gene>
<feature type="domain" description="Interferon-related developmental regulator N-terminal" evidence="2">
    <location>
        <begin position="14"/>
        <end position="319"/>
    </location>
</feature>
<accession>A0ABC8K0W7</accession>
<dbReference type="Proteomes" id="UP001642260">
    <property type="component" value="Unassembled WGS sequence"/>
</dbReference>
<dbReference type="PANTHER" id="PTHR12354">
    <property type="entry name" value="INTERFERON-RELATED DEVELOPMENTAL REGULATOR"/>
    <property type="match status" value="1"/>
</dbReference>
<dbReference type="Gene3D" id="1.25.10.10">
    <property type="entry name" value="Leucine-rich Repeat Variant"/>
    <property type="match status" value="1"/>
</dbReference>
<proteinExistence type="inferred from homology"/>
<dbReference type="InterPro" id="IPR011989">
    <property type="entry name" value="ARM-like"/>
</dbReference>
<reference evidence="3 4" key="1">
    <citation type="submission" date="2022-03" db="EMBL/GenBank/DDBJ databases">
        <authorList>
            <person name="Macdonald S."/>
            <person name="Ahmed S."/>
            <person name="Newling K."/>
        </authorList>
    </citation>
    <scope>NUCLEOTIDE SEQUENCE [LARGE SCALE GENOMIC DNA]</scope>
</reference>
<dbReference type="Pfam" id="PF05004">
    <property type="entry name" value="IFRD"/>
    <property type="match status" value="1"/>
</dbReference>
<comment type="caution">
    <text evidence="3">The sequence shown here is derived from an EMBL/GenBank/DDBJ whole genome shotgun (WGS) entry which is preliminary data.</text>
</comment>
<evidence type="ECO:0000313" key="4">
    <source>
        <dbReference type="Proteomes" id="UP001642260"/>
    </source>
</evidence>
<evidence type="ECO:0000259" key="2">
    <source>
        <dbReference type="Pfam" id="PF05004"/>
    </source>
</evidence>
<keyword evidence="4" id="KW-1185">Reference proteome</keyword>
<dbReference type="InterPro" id="IPR016024">
    <property type="entry name" value="ARM-type_fold"/>
</dbReference>
<dbReference type="InterPro" id="IPR007701">
    <property type="entry name" value="Interferon-rel_develop_reg_N"/>
</dbReference>
<dbReference type="PANTHER" id="PTHR12354:SF20">
    <property type="entry name" value="INTERFERON-RELATED DEVELOPMENTAL REGULATOR N-TERMINAL DOMAIN-CONTAINING PROTEIN"/>
    <property type="match status" value="1"/>
</dbReference>
<evidence type="ECO:0000313" key="3">
    <source>
        <dbReference type="EMBL" id="CAH8349822.1"/>
    </source>
</evidence>
<name>A0ABC8K0W7_ERUVS</name>